<evidence type="ECO:0000256" key="4">
    <source>
        <dbReference type="ARBA" id="ARBA00022490"/>
    </source>
</evidence>
<dbReference type="GO" id="GO:0042026">
    <property type="term" value="P:protein refolding"/>
    <property type="evidence" value="ECO:0007669"/>
    <property type="project" value="UniProtKB-ARBA"/>
</dbReference>
<evidence type="ECO:0000313" key="12">
    <source>
        <dbReference type="EMBL" id="AXY78061.1"/>
    </source>
</evidence>
<accession>A0A3B7N863</accession>
<dbReference type="Proteomes" id="UP000263900">
    <property type="component" value="Chromosome"/>
</dbReference>
<proteinExistence type="inferred from homology"/>
<dbReference type="EC" id="5.2.1.8" evidence="10"/>
<evidence type="ECO:0000313" key="13">
    <source>
        <dbReference type="Proteomes" id="UP000263900"/>
    </source>
</evidence>
<comment type="catalytic activity">
    <reaction evidence="1 9 10">
        <text>[protein]-peptidylproline (omega=180) = [protein]-peptidylproline (omega=0)</text>
        <dbReference type="Rhea" id="RHEA:16237"/>
        <dbReference type="Rhea" id="RHEA-COMP:10747"/>
        <dbReference type="Rhea" id="RHEA-COMP:10748"/>
        <dbReference type="ChEBI" id="CHEBI:83833"/>
        <dbReference type="ChEBI" id="CHEBI:83834"/>
        <dbReference type="EC" id="5.2.1.8"/>
    </reaction>
</comment>
<dbReference type="InterPro" id="IPR046357">
    <property type="entry name" value="PPIase_dom_sf"/>
</dbReference>
<evidence type="ECO:0000256" key="8">
    <source>
        <dbReference type="ARBA" id="ARBA00037071"/>
    </source>
</evidence>
<keyword evidence="5 9" id="KW-0697">Rotamase</keyword>
<keyword evidence="4" id="KW-0963">Cytoplasm</keyword>
<keyword evidence="13" id="KW-1185">Reference proteome</keyword>
<sequence length="151" mass="16098">MQQVKAGDTVKVHYHGRLTDGTTFDSSEGREPLEFEVGSGSVIAGFDTGVTGMAVGEKKTIQIPVDQAYGPKDPGMLVEFPKANFPEDMKPELGMRLNMTNGSGQVIPVAIIDIKEESVILDANHPLAGEDLIFDLELVSIGGGASRIIMP</sequence>
<dbReference type="PANTHER" id="PTHR47861:SF3">
    <property type="entry name" value="FKBP-TYPE PEPTIDYL-PROLYL CIS-TRANS ISOMERASE SLYD"/>
    <property type="match status" value="1"/>
</dbReference>
<comment type="subcellular location">
    <subcellularLocation>
        <location evidence="2">Cytoplasm</location>
    </subcellularLocation>
</comment>
<evidence type="ECO:0000256" key="2">
    <source>
        <dbReference type="ARBA" id="ARBA00004496"/>
    </source>
</evidence>
<dbReference type="SUPFAM" id="SSF54534">
    <property type="entry name" value="FKBP-like"/>
    <property type="match status" value="1"/>
</dbReference>
<dbReference type="PROSITE" id="PS50059">
    <property type="entry name" value="FKBP_PPIASE"/>
    <property type="match status" value="1"/>
</dbReference>
<dbReference type="PANTHER" id="PTHR47861">
    <property type="entry name" value="FKBP-TYPE PEPTIDYL-PROLYL CIS-TRANS ISOMERASE SLYD"/>
    <property type="match status" value="1"/>
</dbReference>
<dbReference type="EMBL" id="CP032157">
    <property type="protein sequence ID" value="AXY78061.1"/>
    <property type="molecule type" value="Genomic_DNA"/>
</dbReference>
<dbReference type="GO" id="GO:0005737">
    <property type="term" value="C:cytoplasm"/>
    <property type="evidence" value="ECO:0007669"/>
    <property type="project" value="UniProtKB-SubCell"/>
</dbReference>
<dbReference type="RefSeq" id="WP_119053934.1">
    <property type="nucleotide sequence ID" value="NZ_CP032157.1"/>
</dbReference>
<evidence type="ECO:0000256" key="10">
    <source>
        <dbReference type="RuleBase" id="RU003915"/>
    </source>
</evidence>
<dbReference type="AlphaFoldDB" id="A0A3B7N863"/>
<reference evidence="12 13" key="1">
    <citation type="submission" date="2018-09" db="EMBL/GenBank/DDBJ databases">
        <title>Genome sequencing of strain 6GH32-13.</title>
        <authorList>
            <person name="Weon H.-Y."/>
            <person name="Heo J."/>
            <person name="Kwon S.-W."/>
        </authorList>
    </citation>
    <scope>NUCLEOTIDE SEQUENCE [LARGE SCALE GENOMIC DNA]</scope>
    <source>
        <strain evidence="12 13">5GH32-13</strain>
    </source>
</reference>
<dbReference type="Pfam" id="PF00254">
    <property type="entry name" value="FKBP_C"/>
    <property type="match status" value="1"/>
</dbReference>
<comment type="function">
    <text evidence="8">Also involved in hydrogenase metallocenter assembly, probably by participating in the nickel insertion step. This function in hydrogenase biosynthesis requires chaperone activity and the presence of the metal-binding domain, but not PPIase activity.</text>
</comment>
<dbReference type="OrthoDB" id="9808891at2"/>
<dbReference type="InterPro" id="IPR001179">
    <property type="entry name" value="PPIase_FKBP_dom"/>
</dbReference>
<gene>
    <name evidence="12" type="ORF">D3H65_30500</name>
</gene>
<dbReference type="GO" id="GO:0003755">
    <property type="term" value="F:peptidyl-prolyl cis-trans isomerase activity"/>
    <property type="evidence" value="ECO:0007669"/>
    <property type="project" value="UniProtKB-UniRule"/>
</dbReference>
<evidence type="ECO:0000256" key="5">
    <source>
        <dbReference type="ARBA" id="ARBA00023110"/>
    </source>
</evidence>
<protein>
    <recommendedName>
        <fullName evidence="10">Peptidyl-prolyl cis-trans isomerase</fullName>
        <ecNumber evidence="10">5.2.1.8</ecNumber>
    </recommendedName>
</protein>
<feature type="domain" description="PPIase FKBP-type" evidence="11">
    <location>
        <begin position="7"/>
        <end position="88"/>
    </location>
</feature>
<evidence type="ECO:0000256" key="9">
    <source>
        <dbReference type="PROSITE-ProRule" id="PRU00277"/>
    </source>
</evidence>
<name>A0A3B7N863_9BACT</name>
<comment type="similarity">
    <text evidence="3 10">Belongs to the FKBP-type PPIase family.</text>
</comment>
<keyword evidence="6" id="KW-0143">Chaperone</keyword>
<organism evidence="12 13">
    <name type="scientific">Paraflavitalea soli</name>
    <dbReference type="NCBI Taxonomy" id="2315862"/>
    <lineage>
        <taxon>Bacteria</taxon>
        <taxon>Pseudomonadati</taxon>
        <taxon>Bacteroidota</taxon>
        <taxon>Chitinophagia</taxon>
        <taxon>Chitinophagales</taxon>
        <taxon>Chitinophagaceae</taxon>
        <taxon>Paraflavitalea</taxon>
    </lineage>
</organism>
<evidence type="ECO:0000259" key="11">
    <source>
        <dbReference type="PROSITE" id="PS50059"/>
    </source>
</evidence>
<dbReference type="Gene3D" id="3.10.50.40">
    <property type="match status" value="1"/>
</dbReference>
<dbReference type="KEGG" id="pseg:D3H65_30500"/>
<keyword evidence="7 9" id="KW-0413">Isomerase</keyword>
<evidence type="ECO:0000256" key="7">
    <source>
        <dbReference type="ARBA" id="ARBA00023235"/>
    </source>
</evidence>
<evidence type="ECO:0000256" key="6">
    <source>
        <dbReference type="ARBA" id="ARBA00023186"/>
    </source>
</evidence>
<evidence type="ECO:0000256" key="3">
    <source>
        <dbReference type="ARBA" id="ARBA00006577"/>
    </source>
</evidence>
<evidence type="ECO:0000256" key="1">
    <source>
        <dbReference type="ARBA" id="ARBA00000971"/>
    </source>
</evidence>